<reference evidence="2" key="1">
    <citation type="journal article" date="2016" name="Genome Announc.">
        <title>Genome sequence of Ustilaginoidea virens IPU010, a rice pathogenic fungus causing false smut.</title>
        <authorList>
            <person name="Kumagai T."/>
            <person name="Ishii T."/>
            <person name="Terai G."/>
            <person name="Umemura M."/>
            <person name="Machida M."/>
            <person name="Asai K."/>
        </authorList>
    </citation>
    <scope>NUCLEOTIDE SEQUENCE [LARGE SCALE GENOMIC DNA]</scope>
    <source>
        <strain evidence="2">IPU010</strain>
    </source>
</reference>
<proteinExistence type="predicted"/>
<evidence type="ECO:0000313" key="2">
    <source>
        <dbReference type="Proteomes" id="UP000054053"/>
    </source>
</evidence>
<evidence type="ECO:0000313" key="1">
    <source>
        <dbReference type="EMBL" id="GAO14684.1"/>
    </source>
</evidence>
<dbReference type="Proteomes" id="UP000054053">
    <property type="component" value="Unassembled WGS sequence"/>
</dbReference>
<accession>A0A1B5KUL2</accession>
<protein>
    <submittedName>
        <fullName evidence="1">Uncharacterized protein</fullName>
    </submittedName>
</protein>
<dbReference type="EMBL" id="BBTG02000012">
    <property type="protein sequence ID" value="GAO14684.1"/>
    <property type="molecule type" value="Genomic_DNA"/>
</dbReference>
<gene>
    <name evidence="1" type="ORF">UVI_02029010</name>
</gene>
<comment type="caution">
    <text evidence="1">The sequence shown here is derived from an EMBL/GenBank/DDBJ whole genome shotgun (WGS) entry which is preliminary data.</text>
</comment>
<dbReference type="AlphaFoldDB" id="A0A1B5KUL2"/>
<organism evidence="1 2">
    <name type="scientific">Ustilaginoidea virens</name>
    <name type="common">Rice false smut fungus</name>
    <name type="synonym">Villosiclava virens</name>
    <dbReference type="NCBI Taxonomy" id="1159556"/>
    <lineage>
        <taxon>Eukaryota</taxon>
        <taxon>Fungi</taxon>
        <taxon>Dikarya</taxon>
        <taxon>Ascomycota</taxon>
        <taxon>Pezizomycotina</taxon>
        <taxon>Sordariomycetes</taxon>
        <taxon>Hypocreomycetidae</taxon>
        <taxon>Hypocreales</taxon>
        <taxon>Clavicipitaceae</taxon>
        <taxon>Ustilaginoidea</taxon>
    </lineage>
</organism>
<sequence>MAQFAIRPNSPCGEVEKARHGTFLSTGAENTLAYRNYLQGRGDKGTTHKFQAITTYRKSIGKGVIRNSVPTEPPSLEIPAFSPPAIHNGVSLRLGGLPQGGPWRQRFLGVAIRPASSPPVDPAWVANLTDGLLFRQVLSEPPGATAQEAEVQLRFWQWSKESCVCIG</sequence>
<name>A0A1B5KUL2_USTVR</name>